<dbReference type="InterPro" id="IPR013766">
    <property type="entry name" value="Thioredoxin_domain"/>
</dbReference>
<dbReference type="GO" id="GO:0016491">
    <property type="term" value="F:oxidoreductase activity"/>
    <property type="evidence" value="ECO:0007669"/>
    <property type="project" value="InterPro"/>
</dbReference>
<dbReference type="InterPro" id="IPR050553">
    <property type="entry name" value="Thioredoxin_ResA/DsbE_sf"/>
</dbReference>
<dbReference type="CDD" id="cd02966">
    <property type="entry name" value="TlpA_like_family"/>
    <property type="match status" value="1"/>
</dbReference>
<dbReference type="InterPro" id="IPR036249">
    <property type="entry name" value="Thioredoxin-like_sf"/>
</dbReference>
<dbReference type="PROSITE" id="PS51352">
    <property type="entry name" value="THIOREDOXIN_2"/>
    <property type="match status" value="1"/>
</dbReference>
<comment type="caution">
    <text evidence="3">The sequence shown here is derived from an EMBL/GenBank/DDBJ whole genome shotgun (WGS) entry which is preliminary data.</text>
</comment>
<feature type="region of interest" description="Disordered" evidence="1">
    <location>
        <begin position="22"/>
        <end position="44"/>
    </location>
</feature>
<accession>A0A848LDN0</accession>
<evidence type="ECO:0000256" key="1">
    <source>
        <dbReference type="SAM" id="MobiDB-lite"/>
    </source>
</evidence>
<feature type="domain" description="Thioredoxin" evidence="2">
    <location>
        <begin position="22"/>
        <end position="182"/>
    </location>
</feature>
<dbReference type="GO" id="GO:0016209">
    <property type="term" value="F:antioxidant activity"/>
    <property type="evidence" value="ECO:0007669"/>
    <property type="project" value="InterPro"/>
</dbReference>
<evidence type="ECO:0000313" key="4">
    <source>
        <dbReference type="Proteomes" id="UP000518300"/>
    </source>
</evidence>
<dbReference type="Proteomes" id="UP000518300">
    <property type="component" value="Unassembled WGS sequence"/>
</dbReference>
<dbReference type="Gene3D" id="3.40.30.10">
    <property type="entry name" value="Glutaredoxin"/>
    <property type="match status" value="1"/>
</dbReference>
<dbReference type="AlphaFoldDB" id="A0A848LDN0"/>
<protein>
    <submittedName>
        <fullName evidence="3">TlpA family protein disulfide reductase</fullName>
    </submittedName>
</protein>
<dbReference type="Pfam" id="PF00578">
    <property type="entry name" value="AhpC-TSA"/>
    <property type="match status" value="1"/>
</dbReference>
<dbReference type="PROSITE" id="PS51257">
    <property type="entry name" value="PROKAR_LIPOPROTEIN"/>
    <property type="match status" value="1"/>
</dbReference>
<reference evidence="3 4" key="1">
    <citation type="submission" date="2020-04" db="EMBL/GenBank/DDBJ databases">
        <title>Draft genome of Pyxidicoccus fallax type strain.</title>
        <authorList>
            <person name="Whitworth D.E."/>
        </authorList>
    </citation>
    <scope>NUCLEOTIDE SEQUENCE [LARGE SCALE GENOMIC DNA]</scope>
    <source>
        <strain evidence="3 4">DSM 14698</strain>
    </source>
</reference>
<evidence type="ECO:0000259" key="2">
    <source>
        <dbReference type="PROSITE" id="PS51352"/>
    </source>
</evidence>
<gene>
    <name evidence="3" type="ORF">HG543_18360</name>
</gene>
<dbReference type="PANTHER" id="PTHR42852:SF13">
    <property type="entry name" value="PROTEIN DIPZ"/>
    <property type="match status" value="1"/>
</dbReference>
<dbReference type="SUPFAM" id="SSF52833">
    <property type="entry name" value="Thioredoxin-like"/>
    <property type="match status" value="1"/>
</dbReference>
<dbReference type="InterPro" id="IPR000866">
    <property type="entry name" value="AhpC/TSA"/>
</dbReference>
<sequence>MRLPLALAGALALAGCTKSTLPPLTGPAPETSAGSAQAPESAPRTPLVFQVKRYPSGEAYDLASDRGSVVLLDVWATWCEPCRDALPFYENLAREYGGRGLKVYALSVDEDPRAIAPFLQEAKVGLPVLLDENAQVAERTLKVKGMPTTYYIDRRGVVRHVEEGFAEEFFARYQSHIEALLAEPAP</sequence>
<keyword evidence="4" id="KW-1185">Reference proteome</keyword>
<proteinExistence type="predicted"/>
<dbReference type="EMBL" id="JABBJJ010000078">
    <property type="protein sequence ID" value="NMO16807.1"/>
    <property type="molecule type" value="Genomic_DNA"/>
</dbReference>
<name>A0A848LDN0_9BACT</name>
<dbReference type="RefSeq" id="WP_169346090.1">
    <property type="nucleotide sequence ID" value="NZ_JABBJJ010000078.1"/>
</dbReference>
<organism evidence="3 4">
    <name type="scientific">Pyxidicoccus fallax</name>
    <dbReference type="NCBI Taxonomy" id="394095"/>
    <lineage>
        <taxon>Bacteria</taxon>
        <taxon>Pseudomonadati</taxon>
        <taxon>Myxococcota</taxon>
        <taxon>Myxococcia</taxon>
        <taxon>Myxococcales</taxon>
        <taxon>Cystobacterineae</taxon>
        <taxon>Myxococcaceae</taxon>
        <taxon>Pyxidicoccus</taxon>
    </lineage>
</organism>
<dbReference type="PANTHER" id="PTHR42852">
    <property type="entry name" value="THIOL:DISULFIDE INTERCHANGE PROTEIN DSBE"/>
    <property type="match status" value="1"/>
</dbReference>
<evidence type="ECO:0000313" key="3">
    <source>
        <dbReference type="EMBL" id="NMO16807.1"/>
    </source>
</evidence>